<dbReference type="STRING" id="927665.HMPREF1535_00115"/>
<proteinExistence type="inferred from homology"/>
<dbReference type="Gene3D" id="3.40.50.720">
    <property type="entry name" value="NAD(P)-binding Rossmann-like Domain"/>
    <property type="match status" value="1"/>
</dbReference>
<feature type="domain" description="NAD-dependent epimerase/dehydratase" evidence="2">
    <location>
        <begin position="3"/>
        <end position="207"/>
    </location>
</feature>
<dbReference type="Pfam" id="PF01370">
    <property type="entry name" value="Epimerase"/>
    <property type="match status" value="1"/>
</dbReference>
<dbReference type="Proteomes" id="UP000033047">
    <property type="component" value="Unassembled WGS sequence"/>
</dbReference>
<dbReference type="SUPFAM" id="SSF51735">
    <property type="entry name" value="NAD(P)-binding Rossmann-fold domains"/>
    <property type="match status" value="1"/>
</dbReference>
<sequence>MRIAISGNSGFIGQHLTEFLSAGGDVVVPLKHAMFRSRSDEKLKQALTGCDVVINLAGATINQRWTRKAKRKIMNSRIYTTRRLVSIINEMEVKPKVFISASAVGIYPDSGIYSESSTSVGTGFLSDVCIRWEDEAQKLSRDIRLVVVRFGVVLSKDGGALPKMLLPFRFFVGGKIASGKQGFSWIHIEDVLHAMQFIIEHKDLSGVVNLVAPQPLTNRAFTKVVAEVMHRPAWLPLPRRVFRYLYGEGEELITKGQQAYPARLLSAGYVFRYSDIRLALLSFMM</sequence>
<organism evidence="4 5">
    <name type="scientific">Parabacteroides goldsteinii DSM 19448 = WAL 12034</name>
    <dbReference type="NCBI Taxonomy" id="927665"/>
    <lineage>
        <taxon>Bacteria</taxon>
        <taxon>Pseudomonadati</taxon>
        <taxon>Bacteroidota</taxon>
        <taxon>Bacteroidia</taxon>
        <taxon>Bacteroidales</taxon>
        <taxon>Tannerellaceae</taxon>
        <taxon>Parabacteroides</taxon>
    </lineage>
</organism>
<evidence type="ECO:0000259" key="3">
    <source>
        <dbReference type="Pfam" id="PF08338"/>
    </source>
</evidence>
<dbReference type="InterPro" id="IPR001509">
    <property type="entry name" value="Epimerase_deHydtase"/>
</dbReference>
<dbReference type="AlphaFoldDB" id="A0A0F5JPY5"/>
<comment type="similarity">
    <text evidence="1">Belongs to the NAD(P)-dependent epimerase/dehydratase family. SDR39U1 subfamily.</text>
</comment>
<protein>
    <submittedName>
        <fullName evidence="4">TIGR01777 family protein</fullName>
    </submittedName>
</protein>
<dbReference type="PATRIC" id="fig|927665.4.peg.111"/>
<evidence type="ECO:0000256" key="1">
    <source>
        <dbReference type="ARBA" id="ARBA00009353"/>
    </source>
</evidence>
<evidence type="ECO:0000259" key="2">
    <source>
        <dbReference type="Pfam" id="PF01370"/>
    </source>
</evidence>
<dbReference type="InterPro" id="IPR010099">
    <property type="entry name" value="SDR39U1"/>
</dbReference>
<dbReference type="RefSeq" id="WP_046144992.1">
    <property type="nucleotide sequence ID" value="NZ_KQ033912.1"/>
</dbReference>
<dbReference type="HOGENOM" id="CLU_047373_0_3_10"/>
<dbReference type="NCBIfam" id="TIGR01777">
    <property type="entry name" value="yfcH"/>
    <property type="match status" value="1"/>
</dbReference>
<accession>A0A0F5JPY5</accession>
<dbReference type="InterPro" id="IPR013549">
    <property type="entry name" value="DUF1731"/>
</dbReference>
<name>A0A0F5JPY5_9BACT</name>
<dbReference type="InterPro" id="IPR036291">
    <property type="entry name" value="NAD(P)-bd_dom_sf"/>
</dbReference>
<feature type="domain" description="DUF1731" evidence="3">
    <location>
        <begin position="238"/>
        <end position="280"/>
    </location>
</feature>
<dbReference type="PANTHER" id="PTHR11092:SF0">
    <property type="entry name" value="EPIMERASE FAMILY PROTEIN SDR39U1"/>
    <property type="match status" value="1"/>
</dbReference>
<dbReference type="PANTHER" id="PTHR11092">
    <property type="entry name" value="SUGAR NUCLEOTIDE EPIMERASE RELATED"/>
    <property type="match status" value="1"/>
</dbReference>
<gene>
    <name evidence="4" type="ORF">HMPREF1535_00115</name>
</gene>
<reference evidence="4 5" key="1">
    <citation type="submission" date="2013-04" db="EMBL/GenBank/DDBJ databases">
        <title>The Genome Sequence of Parabacteroides goldsteinii DSM 19448.</title>
        <authorList>
            <consortium name="The Broad Institute Genomics Platform"/>
            <person name="Earl A."/>
            <person name="Ward D."/>
            <person name="Feldgarden M."/>
            <person name="Gevers D."/>
            <person name="Martens E."/>
            <person name="Sakamoto M."/>
            <person name="Benno Y."/>
            <person name="Song Y."/>
            <person name="Liu C."/>
            <person name="Lee J."/>
            <person name="Bolanos M."/>
            <person name="Vaisanen M.L."/>
            <person name="Finegold S.M."/>
            <person name="Walker B."/>
            <person name="Young S."/>
            <person name="Zeng Q."/>
            <person name="Gargeya S."/>
            <person name="Fitzgerald M."/>
            <person name="Haas B."/>
            <person name="Abouelleil A."/>
            <person name="Allen A.W."/>
            <person name="Alvarado L."/>
            <person name="Arachchi H.M."/>
            <person name="Berlin A.M."/>
            <person name="Chapman S.B."/>
            <person name="Gainer-Dewar J."/>
            <person name="Goldberg J."/>
            <person name="Griggs A."/>
            <person name="Gujja S."/>
            <person name="Hansen M."/>
            <person name="Howarth C."/>
            <person name="Imamovic A."/>
            <person name="Ireland A."/>
            <person name="Larimer J."/>
            <person name="McCowan C."/>
            <person name="Murphy C."/>
            <person name="Pearson M."/>
            <person name="Poon T.W."/>
            <person name="Priest M."/>
            <person name="Roberts A."/>
            <person name="Saif S."/>
            <person name="Shea T."/>
            <person name="Sisk P."/>
            <person name="Sykes S."/>
            <person name="Wortman J."/>
            <person name="Nusbaum C."/>
            <person name="Birren B."/>
        </authorList>
    </citation>
    <scope>NUCLEOTIDE SEQUENCE [LARGE SCALE GENOMIC DNA]</scope>
    <source>
        <strain evidence="4 5">DSM 19448</strain>
    </source>
</reference>
<comment type="caution">
    <text evidence="4">The sequence shown here is derived from an EMBL/GenBank/DDBJ whole genome shotgun (WGS) entry which is preliminary data.</text>
</comment>
<dbReference type="EMBL" id="AQHV01000001">
    <property type="protein sequence ID" value="KKB59843.1"/>
    <property type="molecule type" value="Genomic_DNA"/>
</dbReference>
<evidence type="ECO:0000313" key="5">
    <source>
        <dbReference type="Proteomes" id="UP000033047"/>
    </source>
</evidence>
<evidence type="ECO:0000313" key="4">
    <source>
        <dbReference type="EMBL" id="KKB59843.1"/>
    </source>
</evidence>
<dbReference type="Pfam" id="PF08338">
    <property type="entry name" value="DUF1731"/>
    <property type="match status" value="1"/>
</dbReference>